<protein>
    <submittedName>
        <fullName evidence="2">Uncharacterized protein</fullName>
    </submittedName>
</protein>
<accession>A0ABS4V1U5</accession>
<dbReference type="Proteomes" id="UP001519311">
    <property type="component" value="Unassembled WGS sequence"/>
</dbReference>
<sequence>MPSSTTHPGNARPAGRKGCKAPSHLQRRPAQTSVYAAGPCANQHPQDGASLADYKEFRRAAECLGDVYRADFNPSSSPNPVRLASLGQLASTAAK</sequence>
<evidence type="ECO:0000256" key="1">
    <source>
        <dbReference type="SAM" id="MobiDB-lite"/>
    </source>
</evidence>
<organism evidence="2 3">
    <name type="scientific">Streptomyces clavifer</name>
    <dbReference type="NCBI Taxonomy" id="68188"/>
    <lineage>
        <taxon>Bacteria</taxon>
        <taxon>Bacillati</taxon>
        <taxon>Actinomycetota</taxon>
        <taxon>Actinomycetes</taxon>
        <taxon>Kitasatosporales</taxon>
        <taxon>Streptomycetaceae</taxon>
        <taxon>Streptomyces</taxon>
    </lineage>
</organism>
<name>A0ABS4V1U5_9ACTN</name>
<reference evidence="2 3" key="1">
    <citation type="submission" date="2021-03" db="EMBL/GenBank/DDBJ databases">
        <title>Sequencing the genomes of 1000 actinobacteria strains.</title>
        <authorList>
            <person name="Klenk H.-P."/>
        </authorList>
    </citation>
    <scope>NUCLEOTIDE SEQUENCE [LARGE SCALE GENOMIC DNA]</scope>
    <source>
        <strain evidence="2 3">DSM 40843</strain>
    </source>
</reference>
<comment type="caution">
    <text evidence="2">The sequence shown here is derived from an EMBL/GenBank/DDBJ whole genome shotgun (WGS) entry which is preliminary data.</text>
</comment>
<feature type="region of interest" description="Disordered" evidence="1">
    <location>
        <begin position="1"/>
        <end position="32"/>
    </location>
</feature>
<keyword evidence="3" id="KW-1185">Reference proteome</keyword>
<dbReference type="EMBL" id="JAGINS010000001">
    <property type="protein sequence ID" value="MBP2357877.1"/>
    <property type="molecule type" value="Genomic_DNA"/>
</dbReference>
<feature type="region of interest" description="Disordered" evidence="1">
    <location>
        <begin position="74"/>
        <end position="95"/>
    </location>
</feature>
<evidence type="ECO:0000313" key="2">
    <source>
        <dbReference type="EMBL" id="MBP2357877.1"/>
    </source>
</evidence>
<evidence type="ECO:0000313" key="3">
    <source>
        <dbReference type="Proteomes" id="UP001519311"/>
    </source>
</evidence>
<dbReference type="RefSeq" id="WP_209471386.1">
    <property type="nucleotide sequence ID" value="NZ_BMWJ01000002.1"/>
</dbReference>
<gene>
    <name evidence="2" type="ORF">JOF59_000277</name>
</gene>
<proteinExistence type="predicted"/>